<dbReference type="NCBIfam" id="TIGR00119">
    <property type="entry name" value="acolac_sm"/>
    <property type="match status" value="1"/>
</dbReference>
<evidence type="ECO:0000313" key="11">
    <source>
        <dbReference type="Proteomes" id="UP000886824"/>
    </source>
</evidence>
<keyword evidence="5 8" id="KW-0028">Amino-acid biosynthesis</keyword>
<comment type="subunit">
    <text evidence="4 8">Dimer of large and small chains.</text>
</comment>
<dbReference type="InterPro" id="IPR039557">
    <property type="entry name" value="AHAS_ACT"/>
</dbReference>
<dbReference type="PANTHER" id="PTHR30239:SF0">
    <property type="entry name" value="ACETOLACTATE SYNTHASE SMALL SUBUNIT 1, CHLOROPLASTIC"/>
    <property type="match status" value="1"/>
</dbReference>
<dbReference type="GO" id="GO:0009097">
    <property type="term" value="P:isoleucine biosynthetic process"/>
    <property type="evidence" value="ECO:0007669"/>
    <property type="project" value="UniProtKB-UniRule"/>
</dbReference>
<reference evidence="10" key="1">
    <citation type="journal article" date="2021" name="PeerJ">
        <title>Extensive microbial diversity within the chicken gut microbiome revealed by metagenomics and culture.</title>
        <authorList>
            <person name="Gilroy R."/>
            <person name="Ravi A."/>
            <person name="Getino M."/>
            <person name="Pursley I."/>
            <person name="Horton D.L."/>
            <person name="Alikhan N.F."/>
            <person name="Baker D."/>
            <person name="Gharbi K."/>
            <person name="Hall N."/>
            <person name="Watson M."/>
            <person name="Adriaenssens E.M."/>
            <person name="Foster-Nyarko E."/>
            <person name="Jarju S."/>
            <person name="Secka A."/>
            <person name="Antonio M."/>
            <person name="Oren A."/>
            <person name="Chaudhuri R.R."/>
            <person name="La Ragione R."/>
            <person name="Hildebrand F."/>
            <person name="Pallen M.J."/>
        </authorList>
    </citation>
    <scope>NUCLEOTIDE SEQUENCE</scope>
    <source>
        <strain evidence="10">CHK33-7979</strain>
    </source>
</reference>
<dbReference type="InterPro" id="IPR004789">
    <property type="entry name" value="Acetalactate_synth_ssu"/>
</dbReference>
<protein>
    <recommendedName>
        <fullName evidence="8">Acetolactate synthase small subunit</fullName>
        <shortName evidence="8">AHAS</shortName>
        <shortName evidence="8">ALS</shortName>
        <ecNumber evidence="8">2.2.1.6</ecNumber>
    </recommendedName>
    <alternativeName>
        <fullName evidence="8">Acetohydroxy-acid synthase small subunit</fullName>
    </alternativeName>
</protein>
<reference evidence="10" key="2">
    <citation type="submission" date="2021-04" db="EMBL/GenBank/DDBJ databases">
        <authorList>
            <person name="Gilroy R."/>
        </authorList>
    </citation>
    <scope>NUCLEOTIDE SEQUENCE</scope>
    <source>
        <strain evidence="10">CHK33-7979</strain>
    </source>
</reference>
<dbReference type="Proteomes" id="UP000886824">
    <property type="component" value="Unassembled WGS sequence"/>
</dbReference>
<dbReference type="InterPro" id="IPR027271">
    <property type="entry name" value="Acetolactate_synth/TF_NikR_C"/>
</dbReference>
<name>A0A9D1Z6V7_9FIRM</name>
<comment type="catalytic activity">
    <reaction evidence="7 8">
        <text>2 pyruvate + H(+) = (2S)-2-acetolactate + CO2</text>
        <dbReference type="Rhea" id="RHEA:25249"/>
        <dbReference type="ChEBI" id="CHEBI:15361"/>
        <dbReference type="ChEBI" id="CHEBI:15378"/>
        <dbReference type="ChEBI" id="CHEBI:16526"/>
        <dbReference type="ChEBI" id="CHEBI:58476"/>
        <dbReference type="EC" id="2.2.1.6"/>
    </reaction>
</comment>
<sequence length="182" mass="20070">MESKEHTLSILVENTPGVLSQVSRLFSRKGYNIDSIASGTTEDPKVTRITIVMNGDDATIEQLAAQLRKLLCVISVKVLSTEDAVQRELVLVKVKANSKDKRDEILQIVSVFRASVVDISRDTLTISILGDENKACALMDLLADFGLLEVVRTGIIAIERGIRTIYEDTKESGEFNYGKNVL</sequence>
<evidence type="ECO:0000256" key="7">
    <source>
        <dbReference type="ARBA" id="ARBA00048670"/>
    </source>
</evidence>
<dbReference type="GO" id="GO:0005829">
    <property type="term" value="C:cytosol"/>
    <property type="evidence" value="ECO:0007669"/>
    <property type="project" value="TreeGrafter"/>
</dbReference>
<evidence type="ECO:0000313" key="10">
    <source>
        <dbReference type="EMBL" id="HIY73131.1"/>
    </source>
</evidence>
<comment type="function">
    <text evidence="8">Catalyzes the conversion of 2 pyruvate molecules into acetolactate in the first common step of the biosynthetic pathway of the branched-amino acids such as leucine, isoleucine, and valine.</text>
</comment>
<evidence type="ECO:0000256" key="5">
    <source>
        <dbReference type="ARBA" id="ARBA00022605"/>
    </source>
</evidence>
<gene>
    <name evidence="10" type="primary">ilvN</name>
    <name evidence="10" type="ORF">H9826_04015</name>
</gene>
<dbReference type="Gene3D" id="3.30.70.1150">
    <property type="entry name" value="ACT-like. Chain A, domain 2"/>
    <property type="match status" value="1"/>
</dbReference>
<organism evidence="10 11">
    <name type="scientific">Candidatus Intestinimonas merdavium</name>
    <dbReference type="NCBI Taxonomy" id="2838622"/>
    <lineage>
        <taxon>Bacteria</taxon>
        <taxon>Bacillati</taxon>
        <taxon>Bacillota</taxon>
        <taxon>Clostridia</taxon>
        <taxon>Eubacteriales</taxon>
        <taxon>Intestinimonas</taxon>
    </lineage>
</organism>
<evidence type="ECO:0000256" key="6">
    <source>
        <dbReference type="ARBA" id="ARBA00023304"/>
    </source>
</evidence>
<evidence type="ECO:0000256" key="4">
    <source>
        <dbReference type="ARBA" id="ARBA00011744"/>
    </source>
</evidence>
<dbReference type="CDD" id="cd04878">
    <property type="entry name" value="ACT_AHAS"/>
    <property type="match status" value="1"/>
</dbReference>
<feature type="domain" description="ACT" evidence="9">
    <location>
        <begin position="7"/>
        <end position="81"/>
    </location>
</feature>
<evidence type="ECO:0000256" key="1">
    <source>
        <dbReference type="ARBA" id="ARBA00004974"/>
    </source>
</evidence>
<dbReference type="PANTHER" id="PTHR30239">
    <property type="entry name" value="ACETOLACTATE SYNTHASE SMALL SUBUNIT"/>
    <property type="match status" value="1"/>
</dbReference>
<dbReference type="InterPro" id="IPR045865">
    <property type="entry name" value="ACT-like_dom_sf"/>
</dbReference>
<dbReference type="SUPFAM" id="SSF55021">
    <property type="entry name" value="ACT-like"/>
    <property type="match status" value="2"/>
</dbReference>
<dbReference type="Gene3D" id="3.30.70.260">
    <property type="match status" value="1"/>
</dbReference>
<keyword evidence="8 10" id="KW-0808">Transferase</keyword>
<comment type="pathway">
    <text evidence="1 8">Amino-acid biosynthesis; L-isoleucine biosynthesis; L-isoleucine from 2-oxobutanoate: step 1/4.</text>
</comment>
<keyword evidence="6 8" id="KW-0100">Branched-chain amino acid biosynthesis</keyword>
<dbReference type="Pfam" id="PF22629">
    <property type="entry name" value="ACT_AHAS_ss"/>
    <property type="match status" value="1"/>
</dbReference>
<dbReference type="GO" id="GO:1990610">
    <property type="term" value="F:acetolactate synthase regulator activity"/>
    <property type="evidence" value="ECO:0007669"/>
    <property type="project" value="UniProtKB-UniRule"/>
</dbReference>
<comment type="pathway">
    <text evidence="2 8">Amino-acid biosynthesis; L-valine biosynthesis; L-valine from pyruvate: step 1/4.</text>
</comment>
<accession>A0A9D1Z6V7</accession>
<dbReference type="FunFam" id="3.30.70.1150:FF:000001">
    <property type="entry name" value="Acetolactate synthase small subunit"/>
    <property type="match status" value="1"/>
</dbReference>
<dbReference type="EMBL" id="DXCX01000042">
    <property type="protein sequence ID" value="HIY73131.1"/>
    <property type="molecule type" value="Genomic_DNA"/>
</dbReference>
<dbReference type="PROSITE" id="PS51671">
    <property type="entry name" value="ACT"/>
    <property type="match status" value="1"/>
</dbReference>
<dbReference type="NCBIfam" id="NF008864">
    <property type="entry name" value="PRK11895.1"/>
    <property type="match status" value="1"/>
</dbReference>
<evidence type="ECO:0000259" key="9">
    <source>
        <dbReference type="PROSITE" id="PS51671"/>
    </source>
</evidence>
<evidence type="ECO:0000256" key="3">
    <source>
        <dbReference type="ARBA" id="ARBA00006341"/>
    </source>
</evidence>
<dbReference type="Pfam" id="PF10369">
    <property type="entry name" value="ALS_ss_C"/>
    <property type="match status" value="1"/>
</dbReference>
<dbReference type="GO" id="GO:0009099">
    <property type="term" value="P:L-valine biosynthetic process"/>
    <property type="evidence" value="ECO:0007669"/>
    <property type="project" value="UniProtKB-UniRule"/>
</dbReference>
<evidence type="ECO:0000256" key="2">
    <source>
        <dbReference type="ARBA" id="ARBA00005025"/>
    </source>
</evidence>
<dbReference type="InterPro" id="IPR002912">
    <property type="entry name" value="ACT_dom"/>
</dbReference>
<dbReference type="EC" id="2.2.1.6" evidence="8"/>
<comment type="caution">
    <text evidence="10">The sequence shown here is derived from an EMBL/GenBank/DDBJ whole genome shotgun (WGS) entry which is preliminary data.</text>
</comment>
<comment type="similarity">
    <text evidence="3 8">Belongs to the acetolactate synthase small subunit family.</text>
</comment>
<proteinExistence type="inferred from homology"/>
<dbReference type="AlphaFoldDB" id="A0A9D1Z6V7"/>
<dbReference type="InterPro" id="IPR054480">
    <property type="entry name" value="AHAS_small-like_ACT"/>
</dbReference>
<dbReference type="GO" id="GO:0003984">
    <property type="term" value="F:acetolactate synthase activity"/>
    <property type="evidence" value="ECO:0007669"/>
    <property type="project" value="UniProtKB-UniRule"/>
</dbReference>
<dbReference type="InterPro" id="IPR019455">
    <property type="entry name" value="Acetolactate_synth_ssu_C"/>
</dbReference>
<evidence type="ECO:0000256" key="8">
    <source>
        <dbReference type="RuleBase" id="RU368092"/>
    </source>
</evidence>